<accession>A0A4U0Q3E7</accession>
<evidence type="ECO:0000313" key="2">
    <source>
        <dbReference type="EMBL" id="TJZ75586.1"/>
    </source>
</evidence>
<dbReference type="Proteomes" id="UP000310016">
    <property type="component" value="Unassembled WGS sequence"/>
</dbReference>
<sequence>MKTINVIKAFTLTQANGEKAAFEVGEHDVDDALAEHWYVKAHIEDPAAAKAARASKKSQHPGGEAPPTEPKVDPADGQKPPQPNS</sequence>
<name>A0A4U0Q3E7_9NEIS</name>
<evidence type="ECO:0000256" key="1">
    <source>
        <dbReference type="SAM" id="MobiDB-lite"/>
    </source>
</evidence>
<dbReference type="EMBL" id="SUMF01000004">
    <property type="protein sequence ID" value="TJZ75586.1"/>
    <property type="molecule type" value="Genomic_DNA"/>
</dbReference>
<reference evidence="2 3" key="1">
    <citation type="submission" date="2019-04" db="EMBL/GenBank/DDBJ databases">
        <title>Chitiniphilus eburnea sp. nov., a novel chitinolytic bacterium isolated from aquaculture sludge.</title>
        <authorList>
            <person name="Sheng M."/>
        </authorList>
    </citation>
    <scope>NUCLEOTIDE SEQUENCE [LARGE SCALE GENOMIC DNA]</scope>
    <source>
        <strain evidence="2 3">HX-2-15</strain>
    </source>
</reference>
<dbReference type="OrthoDB" id="6445976at2"/>
<proteinExistence type="predicted"/>
<dbReference type="RefSeq" id="WP_136772499.1">
    <property type="nucleotide sequence ID" value="NZ_SUMF01000004.1"/>
</dbReference>
<gene>
    <name evidence="2" type="ORF">FAZ21_06630</name>
</gene>
<protein>
    <submittedName>
        <fullName evidence="2">Uncharacterized protein</fullName>
    </submittedName>
</protein>
<organism evidence="2 3">
    <name type="scientific">Chitiniphilus eburneus</name>
    <dbReference type="NCBI Taxonomy" id="2571148"/>
    <lineage>
        <taxon>Bacteria</taxon>
        <taxon>Pseudomonadati</taxon>
        <taxon>Pseudomonadota</taxon>
        <taxon>Betaproteobacteria</taxon>
        <taxon>Neisseriales</taxon>
        <taxon>Chitinibacteraceae</taxon>
        <taxon>Chitiniphilus</taxon>
    </lineage>
</organism>
<evidence type="ECO:0000313" key="3">
    <source>
        <dbReference type="Proteomes" id="UP000310016"/>
    </source>
</evidence>
<comment type="caution">
    <text evidence="2">The sequence shown here is derived from an EMBL/GenBank/DDBJ whole genome shotgun (WGS) entry which is preliminary data.</text>
</comment>
<dbReference type="AlphaFoldDB" id="A0A4U0Q3E7"/>
<keyword evidence="3" id="KW-1185">Reference proteome</keyword>
<feature type="region of interest" description="Disordered" evidence="1">
    <location>
        <begin position="47"/>
        <end position="85"/>
    </location>
</feature>